<keyword evidence="1" id="KW-0732">Signal</keyword>
<organism evidence="2 3">
    <name type="scientific">Arenibacter palladensis</name>
    <dbReference type="NCBI Taxonomy" id="237373"/>
    <lineage>
        <taxon>Bacteria</taxon>
        <taxon>Pseudomonadati</taxon>
        <taxon>Bacteroidota</taxon>
        <taxon>Flavobacteriia</taxon>
        <taxon>Flavobacteriales</taxon>
        <taxon>Flavobacteriaceae</taxon>
        <taxon>Arenibacter</taxon>
    </lineage>
</organism>
<dbReference type="AlphaFoldDB" id="A0A1M4XCC2"/>
<feature type="signal peptide" evidence="1">
    <location>
        <begin position="1"/>
        <end position="24"/>
    </location>
</feature>
<protein>
    <submittedName>
        <fullName evidence="2">WG containing repeat-containing protein</fullName>
    </submittedName>
</protein>
<dbReference type="PANTHER" id="PTHR37841">
    <property type="entry name" value="GLR2918 PROTEIN"/>
    <property type="match status" value="1"/>
</dbReference>
<dbReference type="InterPro" id="IPR032774">
    <property type="entry name" value="WG_beta_rep"/>
</dbReference>
<feature type="chain" id="PRO_5009908267" evidence="1">
    <location>
        <begin position="25"/>
        <end position="423"/>
    </location>
</feature>
<proteinExistence type="predicted"/>
<accession>A0A1M4XCC2</accession>
<dbReference type="OrthoDB" id="623514at2"/>
<reference evidence="3" key="1">
    <citation type="submission" date="2016-11" db="EMBL/GenBank/DDBJ databases">
        <authorList>
            <person name="Varghese N."/>
            <person name="Submissions S."/>
        </authorList>
    </citation>
    <scope>NUCLEOTIDE SEQUENCE [LARGE SCALE GENOMIC DNA]</scope>
    <source>
        <strain evidence="3">DSM 17539</strain>
    </source>
</reference>
<gene>
    <name evidence="2" type="ORF">SAMN03080594_10223</name>
</gene>
<dbReference type="Pfam" id="PF14903">
    <property type="entry name" value="WG_beta_rep"/>
    <property type="match status" value="2"/>
</dbReference>
<evidence type="ECO:0000313" key="3">
    <source>
        <dbReference type="Proteomes" id="UP000184406"/>
    </source>
</evidence>
<evidence type="ECO:0000256" key="1">
    <source>
        <dbReference type="SAM" id="SignalP"/>
    </source>
</evidence>
<sequence>MIMKTKAKTLVLSLCIFTSLFFYGQNDSSRLKPGSISQNAVILDAEQLFPMYEGAAIIKKGNSTALIDSKGMYLAPYNKYEFDYSKSKNGFFLINKNYMFSGFMNGKGDYYDVPYKSGVTPEVIGNYIRIKDFSDRSGSTYHFIDKNGKKHIITELQNADFYGKITDGLIPFQSGYKHGFKNLENKIIINAIYDDVFNFSEGLAAVGKKDEFGKIKYGFIDTNGKLVIPLQFSQKPSDFNEGMATVFYNDYRTYSFIDKTGKVIYTNDTEQYGPLYNGYSIRQNGKVSIMDSRTNKMITPDELMKEYGIKENMRSISLGLPQYYNSRSEANNPYYFDKSSKIKFSFLPDKGMNVVGYLDVKNKRAFYGTFRIDVLKPENNKFDIISNLAHAIYQKSNTYGDVIEGYIDDNGIFVMVKGEKSKW</sequence>
<dbReference type="PANTHER" id="PTHR37841:SF1">
    <property type="entry name" value="DUF3298 DOMAIN-CONTAINING PROTEIN"/>
    <property type="match status" value="1"/>
</dbReference>
<keyword evidence="3" id="KW-1185">Reference proteome</keyword>
<dbReference type="Proteomes" id="UP000184406">
    <property type="component" value="Unassembled WGS sequence"/>
</dbReference>
<dbReference type="EMBL" id="FQUX01000002">
    <property type="protein sequence ID" value="SHE91101.1"/>
    <property type="molecule type" value="Genomic_DNA"/>
</dbReference>
<evidence type="ECO:0000313" key="2">
    <source>
        <dbReference type="EMBL" id="SHE91101.1"/>
    </source>
</evidence>
<name>A0A1M4XCC2_9FLAO</name>